<dbReference type="SUPFAM" id="SSF63829">
    <property type="entry name" value="Calcium-dependent phosphotriesterase"/>
    <property type="match status" value="1"/>
</dbReference>
<evidence type="ECO:0000313" key="3">
    <source>
        <dbReference type="Proteomes" id="UP000549052"/>
    </source>
</evidence>
<evidence type="ECO:0000256" key="1">
    <source>
        <dbReference type="SAM" id="SignalP"/>
    </source>
</evidence>
<feature type="chain" id="PRO_5032598614" description="ATP/GTP-binding protein" evidence="1">
    <location>
        <begin position="25"/>
        <end position="292"/>
    </location>
</feature>
<proteinExistence type="predicted"/>
<dbReference type="Gene3D" id="2.120.10.30">
    <property type="entry name" value="TolB, C-terminal domain"/>
    <property type="match status" value="1"/>
</dbReference>
<dbReference type="InterPro" id="IPR011042">
    <property type="entry name" value="6-blade_b-propeller_TolB-like"/>
</dbReference>
<name>A0A839EM54_9HYPH</name>
<gene>
    <name evidence="2" type="ORF">FHW16_001249</name>
</gene>
<dbReference type="RefSeq" id="WP_182548220.1">
    <property type="nucleotide sequence ID" value="NZ_JACGXN010000001.1"/>
</dbReference>
<sequence>MHKSYGIISVFAVVASLFPGPAHAGPAREVWKVSGFKTPESALYDKAHQRLIVSNINGAPDAVDGNGFLSLVSLDGQIIQMDWASGFDAPKGMAIVGNKLFISDITKLRVVDLDTGKIIETLAAEKAVFLNDVTASANGDVFVTDMLADRIYRYSGGKIDLWLESAGLGAPNGIIADGNRLIVGSWGKGVHPDFTTDKPGGLLEVDMATKAVTPFPQATAFANVDGIVVLARSIYLSDPLKGALYRVVAGQAPQLVAQFKPGDVDIGSDDETLYVPMMNEGELFALKINALN</sequence>
<evidence type="ECO:0000313" key="2">
    <source>
        <dbReference type="EMBL" id="MBA8877567.1"/>
    </source>
</evidence>
<dbReference type="AlphaFoldDB" id="A0A839EM54"/>
<feature type="signal peptide" evidence="1">
    <location>
        <begin position="1"/>
        <end position="24"/>
    </location>
</feature>
<protein>
    <recommendedName>
        <fullName evidence="4">ATP/GTP-binding protein</fullName>
    </recommendedName>
</protein>
<dbReference type="EMBL" id="JACGXN010000001">
    <property type="protein sequence ID" value="MBA8877567.1"/>
    <property type="molecule type" value="Genomic_DNA"/>
</dbReference>
<evidence type="ECO:0008006" key="4">
    <source>
        <dbReference type="Google" id="ProtNLM"/>
    </source>
</evidence>
<reference evidence="2 3" key="1">
    <citation type="submission" date="2020-07" db="EMBL/GenBank/DDBJ databases">
        <title>Genomic Encyclopedia of Type Strains, Phase IV (KMG-V): Genome sequencing to study the core and pangenomes of soil and plant-associated prokaryotes.</title>
        <authorList>
            <person name="Whitman W."/>
        </authorList>
    </citation>
    <scope>NUCLEOTIDE SEQUENCE [LARGE SCALE GENOMIC DNA]</scope>
    <source>
        <strain evidence="2 3">AN3</strain>
    </source>
</reference>
<keyword evidence="3" id="KW-1185">Reference proteome</keyword>
<accession>A0A839EM54</accession>
<keyword evidence="1" id="KW-0732">Signal</keyword>
<organism evidence="2 3">
    <name type="scientific">Phyllobacterium myrsinacearum</name>
    <dbReference type="NCBI Taxonomy" id="28101"/>
    <lineage>
        <taxon>Bacteria</taxon>
        <taxon>Pseudomonadati</taxon>
        <taxon>Pseudomonadota</taxon>
        <taxon>Alphaproteobacteria</taxon>
        <taxon>Hyphomicrobiales</taxon>
        <taxon>Phyllobacteriaceae</taxon>
        <taxon>Phyllobacterium</taxon>
    </lineage>
</organism>
<dbReference type="Proteomes" id="UP000549052">
    <property type="component" value="Unassembled WGS sequence"/>
</dbReference>
<comment type="caution">
    <text evidence="2">The sequence shown here is derived from an EMBL/GenBank/DDBJ whole genome shotgun (WGS) entry which is preliminary data.</text>
</comment>